<dbReference type="InterPro" id="IPR016037">
    <property type="entry name" value="DHQ_synth_AroB"/>
</dbReference>
<dbReference type="GO" id="GO:0008652">
    <property type="term" value="P:amino acid biosynthetic process"/>
    <property type="evidence" value="ECO:0007669"/>
    <property type="project" value="UniProtKB-KW"/>
</dbReference>
<dbReference type="Pfam" id="PF01761">
    <property type="entry name" value="DHQ_synthase"/>
    <property type="match status" value="1"/>
</dbReference>
<evidence type="ECO:0000313" key="22">
    <source>
        <dbReference type="EMBL" id="CAB4722962.1"/>
    </source>
</evidence>
<evidence type="ECO:0000313" key="21">
    <source>
        <dbReference type="EMBL" id="CAB4697845.1"/>
    </source>
</evidence>
<comment type="subcellular location">
    <subcellularLocation>
        <location evidence="4">Cytoplasm</location>
    </subcellularLocation>
</comment>
<evidence type="ECO:0000259" key="18">
    <source>
        <dbReference type="Pfam" id="PF01761"/>
    </source>
</evidence>
<feature type="domain" description="3-dehydroquinate synthase N-terminal" evidence="18">
    <location>
        <begin position="60"/>
        <end position="172"/>
    </location>
</feature>
<dbReference type="InterPro" id="IPR030960">
    <property type="entry name" value="DHQS/DOIS_N"/>
</dbReference>
<evidence type="ECO:0000256" key="5">
    <source>
        <dbReference type="ARBA" id="ARBA00004661"/>
    </source>
</evidence>
<evidence type="ECO:0000256" key="1">
    <source>
        <dbReference type="ARBA" id="ARBA00001393"/>
    </source>
</evidence>
<evidence type="ECO:0000256" key="17">
    <source>
        <dbReference type="ARBA" id="ARBA00023285"/>
    </source>
</evidence>
<comment type="pathway">
    <text evidence="5">Metabolic intermediate biosynthesis; chorismate biosynthesis; chorismate from D-erythrose 4-phosphate and phosphoenolpyruvate: step 2/7.</text>
</comment>
<evidence type="ECO:0000256" key="11">
    <source>
        <dbReference type="ARBA" id="ARBA00022723"/>
    </source>
</evidence>
<comment type="cofactor">
    <cofactor evidence="3">
        <name>Co(2+)</name>
        <dbReference type="ChEBI" id="CHEBI:48828"/>
    </cofactor>
</comment>
<dbReference type="EC" id="4.2.3.4" evidence="7"/>
<evidence type="ECO:0000259" key="19">
    <source>
        <dbReference type="Pfam" id="PF24621"/>
    </source>
</evidence>
<dbReference type="Pfam" id="PF24621">
    <property type="entry name" value="DHQS_C"/>
    <property type="match status" value="1"/>
</dbReference>
<evidence type="ECO:0000256" key="12">
    <source>
        <dbReference type="ARBA" id="ARBA00022741"/>
    </source>
</evidence>
<dbReference type="GO" id="GO:0009073">
    <property type="term" value="P:aromatic amino acid family biosynthetic process"/>
    <property type="evidence" value="ECO:0007669"/>
    <property type="project" value="UniProtKB-KW"/>
</dbReference>
<dbReference type="EMBL" id="CAFBOC010000011">
    <property type="protein sequence ID" value="CAB4979856.1"/>
    <property type="molecule type" value="Genomic_DNA"/>
</dbReference>
<evidence type="ECO:0000256" key="16">
    <source>
        <dbReference type="ARBA" id="ARBA00023239"/>
    </source>
</evidence>
<keyword evidence="14" id="KW-0520">NAD</keyword>
<organism evidence="26">
    <name type="scientific">freshwater metagenome</name>
    <dbReference type="NCBI Taxonomy" id="449393"/>
    <lineage>
        <taxon>unclassified sequences</taxon>
        <taxon>metagenomes</taxon>
        <taxon>ecological metagenomes</taxon>
    </lineage>
</organism>
<dbReference type="EMBL" id="CAESAE010000010">
    <property type="protein sequence ID" value="CAB4344496.1"/>
    <property type="molecule type" value="Genomic_DNA"/>
</dbReference>
<evidence type="ECO:0000256" key="8">
    <source>
        <dbReference type="ARBA" id="ARBA00017684"/>
    </source>
</evidence>
<evidence type="ECO:0000256" key="4">
    <source>
        <dbReference type="ARBA" id="ARBA00004496"/>
    </source>
</evidence>
<dbReference type="GO" id="GO:0000166">
    <property type="term" value="F:nucleotide binding"/>
    <property type="evidence" value="ECO:0007669"/>
    <property type="project" value="UniProtKB-KW"/>
</dbReference>
<keyword evidence="16" id="KW-0456">Lyase</keyword>
<sequence>MSPIIEVRAERAYTVNVDCIWRNELAKLLSSRSRVGIVVPSSLRSMVRDISAGQAELSVIVVPDGEESKSSACLMMIWNELGKQGFTRSDVVVAIGGGTTTDIAGFAAATWLRGIDWIAIPTTMAGMVDAAIGGKTGMNSSVGKNLIGAFHSPHQVLIDLSWLDSLSDRDFAAGLAEVIKTGFISDPEILNLVSDLDLAGIRGNRSLTVELISRSIGVKAAVVGADFKESFAREILNYGHTVGHAIELHSGYSLRHGEAVSIGMVYAAELANIKGILDAQVVTQHRKILTKIGLPVSYETKAWPQILQSIALDKKARGKEVRFVGITAVGTTVRMEKLSEPDLTSAYERISS</sequence>
<keyword evidence="9" id="KW-0963">Cytoplasm</keyword>
<dbReference type="Gene3D" id="1.20.1090.10">
    <property type="entry name" value="Dehydroquinate synthase-like - alpha domain"/>
    <property type="match status" value="1"/>
</dbReference>
<dbReference type="CDD" id="cd08195">
    <property type="entry name" value="DHQS"/>
    <property type="match status" value="1"/>
</dbReference>
<dbReference type="EMBL" id="CAFBNH010000006">
    <property type="protein sequence ID" value="CAB4949030.1"/>
    <property type="molecule type" value="Genomic_DNA"/>
</dbReference>
<dbReference type="PANTHER" id="PTHR43622">
    <property type="entry name" value="3-DEHYDROQUINATE SYNTHASE"/>
    <property type="match status" value="1"/>
</dbReference>
<dbReference type="GO" id="GO:0003856">
    <property type="term" value="F:3-dehydroquinate synthase activity"/>
    <property type="evidence" value="ECO:0007669"/>
    <property type="project" value="UniProtKB-EC"/>
</dbReference>
<dbReference type="EMBL" id="CAFBLD010000007">
    <property type="protein sequence ID" value="CAB4872121.1"/>
    <property type="molecule type" value="Genomic_DNA"/>
</dbReference>
<name>A0A6J7JZA8_9ZZZZ</name>
<keyword evidence="12" id="KW-0547">Nucleotide-binding</keyword>
<dbReference type="PANTHER" id="PTHR43622:SF7">
    <property type="entry name" value="3-DEHYDROQUINATE SYNTHASE, CHLOROPLASTIC"/>
    <property type="match status" value="1"/>
</dbReference>
<dbReference type="InterPro" id="IPR050071">
    <property type="entry name" value="Dehydroquinate_synthase"/>
</dbReference>
<evidence type="ECO:0000313" key="20">
    <source>
        <dbReference type="EMBL" id="CAB4344496.1"/>
    </source>
</evidence>
<comment type="similarity">
    <text evidence="6">Belongs to the sugar phosphate cyclases superfamily. Dehydroquinate synthase family.</text>
</comment>
<evidence type="ECO:0000256" key="14">
    <source>
        <dbReference type="ARBA" id="ARBA00023027"/>
    </source>
</evidence>
<keyword evidence="15" id="KW-0057">Aromatic amino acid biosynthesis</keyword>
<dbReference type="AlphaFoldDB" id="A0A6J7JZA8"/>
<evidence type="ECO:0000313" key="25">
    <source>
        <dbReference type="EMBL" id="CAB4872121.1"/>
    </source>
</evidence>
<accession>A0A6J7JZA8</accession>
<feature type="domain" description="3-dehydroquinate synthase C-terminal" evidence="19">
    <location>
        <begin position="174"/>
        <end position="316"/>
    </location>
</feature>
<gene>
    <name evidence="21" type="ORF">UFOPK2510_01118</name>
    <name evidence="22" type="ORF">UFOPK2718_00647</name>
    <name evidence="23" type="ORF">UFOPK2936_01077</name>
    <name evidence="24" type="ORF">UFOPK3174_01174</name>
    <name evidence="25" type="ORF">UFOPK3328_01123</name>
    <name evidence="26" type="ORF">UFOPK3779_01068</name>
    <name evidence="27" type="ORF">UFOPK3913_01057</name>
    <name evidence="20" type="ORF">UFOPK4107_01403</name>
</gene>
<protein>
    <recommendedName>
        <fullName evidence="8">3-dehydroquinate synthase</fullName>
        <ecNumber evidence="7">4.2.3.4</ecNumber>
    </recommendedName>
</protein>
<evidence type="ECO:0000313" key="26">
    <source>
        <dbReference type="EMBL" id="CAB4949030.1"/>
    </source>
</evidence>
<comment type="cofactor">
    <cofactor evidence="2">
        <name>NAD(+)</name>
        <dbReference type="ChEBI" id="CHEBI:57540"/>
    </cofactor>
</comment>
<dbReference type="EMBL" id="CAEZZW010000005">
    <property type="protein sequence ID" value="CAB4783102.1"/>
    <property type="molecule type" value="Genomic_DNA"/>
</dbReference>
<dbReference type="EMBL" id="CAEZXO010000006">
    <property type="protein sequence ID" value="CAB4697845.1"/>
    <property type="molecule type" value="Genomic_DNA"/>
</dbReference>
<keyword evidence="13" id="KW-0862">Zinc</keyword>
<evidence type="ECO:0000256" key="13">
    <source>
        <dbReference type="ARBA" id="ARBA00022833"/>
    </source>
</evidence>
<evidence type="ECO:0000256" key="7">
    <source>
        <dbReference type="ARBA" id="ARBA00013031"/>
    </source>
</evidence>
<dbReference type="InterPro" id="IPR030963">
    <property type="entry name" value="DHQ_synth_fam"/>
</dbReference>
<dbReference type="GO" id="GO:0046872">
    <property type="term" value="F:metal ion binding"/>
    <property type="evidence" value="ECO:0007669"/>
    <property type="project" value="UniProtKB-KW"/>
</dbReference>
<keyword evidence="10" id="KW-0028">Amino-acid biosynthesis</keyword>
<comment type="catalytic activity">
    <reaction evidence="1">
        <text>7-phospho-2-dehydro-3-deoxy-D-arabino-heptonate = 3-dehydroquinate + phosphate</text>
        <dbReference type="Rhea" id="RHEA:21968"/>
        <dbReference type="ChEBI" id="CHEBI:32364"/>
        <dbReference type="ChEBI" id="CHEBI:43474"/>
        <dbReference type="ChEBI" id="CHEBI:58394"/>
        <dbReference type="EC" id="4.2.3.4"/>
    </reaction>
</comment>
<proteinExistence type="inferred from homology"/>
<reference evidence="26" key="1">
    <citation type="submission" date="2020-05" db="EMBL/GenBank/DDBJ databases">
        <authorList>
            <person name="Chiriac C."/>
            <person name="Salcher M."/>
            <person name="Ghai R."/>
            <person name="Kavagutti S V."/>
        </authorList>
    </citation>
    <scope>NUCLEOTIDE SEQUENCE</scope>
</reference>
<evidence type="ECO:0000256" key="3">
    <source>
        <dbReference type="ARBA" id="ARBA00001941"/>
    </source>
</evidence>
<evidence type="ECO:0000256" key="2">
    <source>
        <dbReference type="ARBA" id="ARBA00001911"/>
    </source>
</evidence>
<evidence type="ECO:0000313" key="27">
    <source>
        <dbReference type="EMBL" id="CAB4979856.1"/>
    </source>
</evidence>
<dbReference type="EMBL" id="CAEZYM010000005">
    <property type="protein sequence ID" value="CAB4722962.1"/>
    <property type="molecule type" value="Genomic_DNA"/>
</dbReference>
<dbReference type="NCBIfam" id="TIGR01357">
    <property type="entry name" value="aroB"/>
    <property type="match status" value="1"/>
</dbReference>
<dbReference type="Gene3D" id="3.40.50.1970">
    <property type="match status" value="1"/>
</dbReference>
<evidence type="ECO:0000256" key="15">
    <source>
        <dbReference type="ARBA" id="ARBA00023141"/>
    </source>
</evidence>
<dbReference type="SUPFAM" id="SSF56796">
    <property type="entry name" value="Dehydroquinate synthase-like"/>
    <property type="match status" value="1"/>
</dbReference>
<dbReference type="InterPro" id="IPR056179">
    <property type="entry name" value="DHQS_C"/>
</dbReference>
<evidence type="ECO:0000313" key="23">
    <source>
        <dbReference type="EMBL" id="CAB4783102.1"/>
    </source>
</evidence>
<keyword evidence="11" id="KW-0479">Metal-binding</keyword>
<evidence type="ECO:0000256" key="9">
    <source>
        <dbReference type="ARBA" id="ARBA00022490"/>
    </source>
</evidence>
<dbReference type="PIRSF" id="PIRSF001455">
    <property type="entry name" value="DHQ_synth"/>
    <property type="match status" value="1"/>
</dbReference>
<keyword evidence="17" id="KW-0170">Cobalt</keyword>
<dbReference type="EMBL" id="CAFABH010000021">
    <property type="protein sequence ID" value="CAB4831704.1"/>
    <property type="molecule type" value="Genomic_DNA"/>
</dbReference>
<evidence type="ECO:0000256" key="6">
    <source>
        <dbReference type="ARBA" id="ARBA00005412"/>
    </source>
</evidence>
<evidence type="ECO:0000256" key="10">
    <source>
        <dbReference type="ARBA" id="ARBA00022605"/>
    </source>
</evidence>
<dbReference type="GO" id="GO:0005737">
    <property type="term" value="C:cytoplasm"/>
    <property type="evidence" value="ECO:0007669"/>
    <property type="project" value="UniProtKB-SubCell"/>
</dbReference>
<evidence type="ECO:0000313" key="24">
    <source>
        <dbReference type="EMBL" id="CAB4831704.1"/>
    </source>
</evidence>